<name>A0A8J3YNF6_9ACTN</name>
<reference evidence="1" key="1">
    <citation type="submission" date="2021-01" db="EMBL/GenBank/DDBJ databases">
        <title>Whole genome shotgun sequence of Virgisporangium aliadipatigenens NBRC 105644.</title>
        <authorList>
            <person name="Komaki H."/>
            <person name="Tamura T."/>
        </authorList>
    </citation>
    <scope>NUCLEOTIDE SEQUENCE</scope>
    <source>
        <strain evidence="1">NBRC 105644</strain>
    </source>
</reference>
<gene>
    <name evidence="1" type="ORF">Val02_39560</name>
</gene>
<dbReference type="EMBL" id="BOPF01000013">
    <property type="protein sequence ID" value="GIJ47070.1"/>
    <property type="molecule type" value="Genomic_DNA"/>
</dbReference>
<dbReference type="Proteomes" id="UP000619260">
    <property type="component" value="Unassembled WGS sequence"/>
</dbReference>
<sequence>MRGSSLCVVGIATRAVPRFPDSVDGVERSGARDRPSGLWDRAAVERAFHLLGDHLVERGVRAHLYLYGGTALALTHAGRRPTPDLDAVFQPRHIVLEEAAAVADELGLPHRWLGRPTTARVAPGGDAAALSVLDHPGLRVTAASPEHILASMVLAARHRDAEDIRFLVGRLGLADAERVLSLCAYVFPDDEMPERARAVLQDVFDR</sequence>
<proteinExistence type="predicted"/>
<comment type="caution">
    <text evidence="1">The sequence shown here is derived from an EMBL/GenBank/DDBJ whole genome shotgun (WGS) entry which is preliminary data.</text>
</comment>
<organism evidence="1 2">
    <name type="scientific">Virgisporangium aliadipatigenens</name>
    <dbReference type="NCBI Taxonomy" id="741659"/>
    <lineage>
        <taxon>Bacteria</taxon>
        <taxon>Bacillati</taxon>
        <taxon>Actinomycetota</taxon>
        <taxon>Actinomycetes</taxon>
        <taxon>Micromonosporales</taxon>
        <taxon>Micromonosporaceae</taxon>
        <taxon>Virgisporangium</taxon>
    </lineage>
</organism>
<protein>
    <recommendedName>
        <fullName evidence="3">Nucleotidyl transferase</fullName>
    </recommendedName>
</protein>
<evidence type="ECO:0000313" key="1">
    <source>
        <dbReference type="EMBL" id="GIJ47070.1"/>
    </source>
</evidence>
<dbReference type="InterPro" id="IPR014942">
    <property type="entry name" value="AbiEii"/>
</dbReference>
<dbReference type="Pfam" id="PF08843">
    <property type="entry name" value="AbiEii"/>
    <property type="match status" value="1"/>
</dbReference>
<evidence type="ECO:0008006" key="3">
    <source>
        <dbReference type="Google" id="ProtNLM"/>
    </source>
</evidence>
<evidence type="ECO:0000313" key="2">
    <source>
        <dbReference type="Proteomes" id="UP000619260"/>
    </source>
</evidence>
<dbReference type="AlphaFoldDB" id="A0A8J3YNF6"/>
<accession>A0A8J3YNF6</accession>
<keyword evidence="2" id="KW-1185">Reference proteome</keyword>